<feature type="domain" description="Aminotransferase class V" evidence="2">
    <location>
        <begin position="29"/>
        <end position="407"/>
    </location>
</feature>
<evidence type="ECO:0000313" key="3">
    <source>
        <dbReference type="EMBL" id="MCV2864214.1"/>
    </source>
</evidence>
<reference evidence="3 4" key="1">
    <citation type="submission" date="2022-10" db="EMBL/GenBank/DDBJ databases">
        <title>Defluviimonas sp. nov., isolated from ocean surface water.</title>
        <authorList>
            <person name="He W."/>
            <person name="Wang L."/>
            <person name="Zhang D.-F."/>
        </authorList>
    </citation>
    <scope>NUCLEOTIDE SEQUENCE [LARGE SCALE GENOMIC DNA]</scope>
    <source>
        <strain evidence="3 4">WL0075</strain>
    </source>
</reference>
<dbReference type="SUPFAM" id="SSF53383">
    <property type="entry name" value="PLP-dependent transferases"/>
    <property type="match status" value="1"/>
</dbReference>
<dbReference type="Pfam" id="PF00266">
    <property type="entry name" value="Aminotran_5"/>
    <property type="match status" value="1"/>
</dbReference>
<accession>A0ABT2YZC0</accession>
<dbReference type="InterPro" id="IPR015422">
    <property type="entry name" value="PyrdxlP-dep_Trfase_small"/>
</dbReference>
<dbReference type="Gene3D" id="3.40.640.10">
    <property type="entry name" value="Type I PLP-dependent aspartate aminotransferase-like (Major domain)"/>
    <property type="match status" value="1"/>
</dbReference>
<dbReference type="Proteomes" id="UP001652503">
    <property type="component" value="Unassembled WGS sequence"/>
</dbReference>
<keyword evidence="3" id="KW-0808">Transferase</keyword>
<protein>
    <submittedName>
        <fullName evidence="3">Aminotransferase class V-fold PLP-dependent enzyme</fullName>
    </submittedName>
</protein>
<dbReference type="InterPro" id="IPR015424">
    <property type="entry name" value="PyrdxlP-dep_Trfase"/>
</dbReference>
<sequence length="416" mass="43562">MKSPLLPHLDDIRARFAHVEACPFEGPRVFFENAGGALRLKSVIETSAAYAGYPDNQGRDNPASRALMAAIAKGKADARVFLNAPGGEVFVGESGTEVLFRLVRTAALGAEPGGVMLGSTLEHPASRSAMARWAEVTGRPHVLVAHDDATGTVTADAYAKHITPDLRVATIVQTSPVTGMAVDVARIAAMIRAAAPGCLILVDGIQHASHGHIEIAAYGIDGYAVSPYKVFSRHGYGLGWASERLTGFTKETVIGGSPRNWEQGTRDAGAYATFSDVVAYFDWLGGVTGGGDNPRARIVAAAAAIHAHEAALMGAILNGIGNRRGLADMPGITLIGGAGEGREGVVSFTLATMPAADLVAHLNARGIRTHIRLNDHYCGNILAPLGIASCVRASICHYNSPEEVGRFLDAMEEALA</sequence>
<dbReference type="Gene3D" id="3.90.1150.10">
    <property type="entry name" value="Aspartate Aminotransferase, domain 1"/>
    <property type="match status" value="1"/>
</dbReference>
<dbReference type="InterPro" id="IPR015421">
    <property type="entry name" value="PyrdxlP-dep_Trfase_major"/>
</dbReference>
<proteinExistence type="predicted"/>
<evidence type="ECO:0000259" key="2">
    <source>
        <dbReference type="Pfam" id="PF00266"/>
    </source>
</evidence>
<dbReference type="InterPro" id="IPR000192">
    <property type="entry name" value="Aminotrans_V_dom"/>
</dbReference>
<evidence type="ECO:0000313" key="4">
    <source>
        <dbReference type="Proteomes" id="UP001652503"/>
    </source>
</evidence>
<evidence type="ECO:0000256" key="1">
    <source>
        <dbReference type="ARBA" id="ARBA00022898"/>
    </source>
</evidence>
<dbReference type="GO" id="GO:0008483">
    <property type="term" value="F:transaminase activity"/>
    <property type="evidence" value="ECO:0007669"/>
    <property type="project" value="UniProtKB-KW"/>
</dbReference>
<keyword evidence="4" id="KW-1185">Reference proteome</keyword>
<keyword evidence="3" id="KW-0032">Aminotransferase</keyword>
<keyword evidence="1" id="KW-0663">Pyridoxal phosphate</keyword>
<name>A0ABT2YZC0_9RHOB</name>
<organism evidence="3 4">
    <name type="scientific">Albidovulum sediminicola</name>
    <dbReference type="NCBI Taxonomy" id="2984331"/>
    <lineage>
        <taxon>Bacteria</taxon>
        <taxon>Pseudomonadati</taxon>
        <taxon>Pseudomonadota</taxon>
        <taxon>Alphaproteobacteria</taxon>
        <taxon>Rhodobacterales</taxon>
        <taxon>Paracoccaceae</taxon>
        <taxon>Albidovulum</taxon>
    </lineage>
</organism>
<gene>
    <name evidence="3" type="ORF">OE647_05600</name>
</gene>
<dbReference type="RefSeq" id="WP_263720705.1">
    <property type="nucleotide sequence ID" value="NZ_JAOWLA010000004.1"/>
</dbReference>
<dbReference type="EMBL" id="JAOWLA010000004">
    <property type="protein sequence ID" value="MCV2864214.1"/>
    <property type="molecule type" value="Genomic_DNA"/>
</dbReference>
<dbReference type="PANTHER" id="PTHR43586">
    <property type="entry name" value="CYSTEINE DESULFURASE"/>
    <property type="match status" value="1"/>
</dbReference>
<comment type="caution">
    <text evidence="3">The sequence shown here is derived from an EMBL/GenBank/DDBJ whole genome shotgun (WGS) entry which is preliminary data.</text>
</comment>